<evidence type="ECO:0000256" key="3">
    <source>
        <dbReference type="ARBA" id="ARBA00022763"/>
    </source>
</evidence>
<keyword evidence="3" id="KW-0227">DNA damage</keyword>
<dbReference type="InterPro" id="IPR046938">
    <property type="entry name" value="DNA_clamp_sf"/>
</dbReference>
<dbReference type="Pfam" id="PF02144">
    <property type="entry name" value="Rad1"/>
    <property type="match status" value="1"/>
</dbReference>
<dbReference type="Gene3D" id="3.70.10.10">
    <property type="match status" value="1"/>
</dbReference>
<organism evidence="6 7">
    <name type="scientific">Mesocestoides corti</name>
    <name type="common">Flatworm</name>
    <dbReference type="NCBI Taxonomy" id="53468"/>
    <lineage>
        <taxon>Eukaryota</taxon>
        <taxon>Metazoa</taxon>
        <taxon>Spiralia</taxon>
        <taxon>Lophotrochozoa</taxon>
        <taxon>Platyhelminthes</taxon>
        <taxon>Cestoda</taxon>
        <taxon>Eucestoda</taxon>
        <taxon>Cyclophyllidea</taxon>
        <taxon>Mesocestoididae</taxon>
        <taxon>Mesocestoides</taxon>
    </lineage>
</organism>
<reference evidence="8" key="2">
    <citation type="submission" date="2019-11" db="UniProtKB">
        <authorList>
            <consortium name="WormBaseParasite"/>
        </authorList>
    </citation>
    <scope>IDENTIFICATION</scope>
</reference>
<dbReference type="InterPro" id="IPR003021">
    <property type="entry name" value="Rad1_Rec1_Rad17"/>
</dbReference>
<gene>
    <name evidence="6" type="ORF">MCOS_LOCUS1865</name>
</gene>
<dbReference type="STRING" id="53468.A0A0R3U584"/>
<name>A0A0R3U584_MESCO</name>
<dbReference type="PRINTS" id="PR01245">
    <property type="entry name" value="RAD1REC1"/>
</dbReference>
<comment type="subcellular location">
    <subcellularLocation>
        <location evidence="1">Nucleus</location>
    </subcellularLocation>
</comment>
<keyword evidence="5" id="KW-0539">Nucleus</keyword>
<dbReference type="GO" id="GO:0000077">
    <property type="term" value="P:DNA damage checkpoint signaling"/>
    <property type="evidence" value="ECO:0007669"/>
    <property type="project" value="InterPro"/>
</dbReference>
<dbReference type="Proteomes" id="UP000267029">
    <property type="component" value="Unassembled WGS sequence"/>
</dbReference>
<dbReference type="AlphaFoldDB" id="A0A0R3U584"/>
<dbReference type="EMBL" id="UXSR01000265">
    <property type="protein sequence ID" value="VDD75862.1"/>
    <property type="molecule type" value="Genomic_DNA"/>
</dbReference>
<protein>
    <submittedName>
        <fullName evidence="8">Cell cycle checkpoint protein RAD1</fullName>
    </submittedName>
</protein>
<proteinExistence type="inferred from homology"/>
<dbReference type="GO" id="GO:0030896">
    <property type="term" value="C:checkpoint clamp complex"/>
    <property type="evidence" value="ECO:0007669"/>
    <property type="project" value="TreeGrafter"/>
</dbReference>
<evidence type="ECO:0000256" key="4">
    <source>
        <dbReference type="ARBA" id="ARBA00023204"/>
    </source>
</evidence>
<dbReference type="GO" id="GO:0006281">
    <property type="term" value="P:DNA repair"/>
    <property type="evidence" value="ECO:0007669"/>
    <property type="project" value="UniProtKB-KW"/>
</dbReference>
<dbReference type="OrthoDB" id="337581at2759"/>
<comment type="similarity">
    <text evidence="2">Belongs to the rad1 family.</text>
</comment>
<dbReference type="PANTHER" id="PTHR10870:SF0">
    <property type="entry name" value="CELL CYCLE CHECKPOINT PROTEIN RAD1"/>
    <property type="match status" value="1"/>
</dbReference>
<dbReference type="SUPFAM" id="SSF55979">
    <property type="entry name" value="DNA clamp"/>
    <property type="match status" value="1"/>
</dbReference>
<keyword evidence="7" id="KW-1185">Reference proteome</keyword>
<dbReference type="WBParaSite" id="MCU_007253-RC">
    <property type="protein sequence ID" value="MCU_007253-RC"/>
    <property type="gene ID" value="MCU_007253"/>
</dbReference>
<evidence type="ECO:0000256" key="1">
    <source>
        <dbReference type="ARBA" id="ARBA00004123"/>
    </source>
</evidence>
<keyword evidence="4" id="KW-0234">DNA repair</keyword>
<evidence type="ECO:0000313" key="8">
    <source>
        <dbReference type="WBParaSite" id="MCU_007253-RC"/>
    </source>
</evidence>
<accession>A0A0R3U584</accession>
<reference evidence="6 7" key="1">
    <citation type="submission" date="2018-10" db="EMBL/GenBank/DDBJ databases">
        <authorList>
            <consortium name="Pathogen Informatics"/>
        </authorList>
    </citation>
    <scope>NUCLEOTIDE SEQUENCE [LARGE SCALE GENOMIC DNA]</scope>
</reference>
<dbReference type="InterPro" id="IPR003011">
    <property type="entry name" value="Cell_cycle_checkpoint_Rad1"/>
</dbReference>
<sequence>MSSPDVDLQPLLYAKTDNIRSCVNLLKAIHFRDLATIFVSKNGLKVTVEDSKCVQGSAFLQSEMFEEFTIAVPVFAFKINLNVLLDCLSVFGIGNSNSLTSVIISYKGHGSSLDLLLEDSGVVAECNIKTMDALEVLDFDFPGSQLISKVIIKSDCMQEAFSELDVTSDVLEVATVPPPLPQPRLRLTTYGFTGTTHYDFPRDSDPVEVFECTTTEPYIARYRLALLRPATTRALSLSSRVSLRMNEKGFLSLQYMIHTGTNDPVASFVEFFCVPDVDEPNEHGYANADTLTQLRAGIP</sequence>
<evidence type="ECO:0000313" key="7">
    <source>
        <dbReference type="Proteomes" id="UP000267029"/>
    </source>
</evidence>
<dbReference type="CDD" id="cd00577">
    <property type="entry name" value="PCNA"/>
    <property type="match status" value="1"/>
</dbReference>
<dbReference type="PANTHER" id="PTHR10870">
    <property type="entry name" value="CELL CYCLE CHECKPOINT PROTEIN RAD1"/>
    <property type="match status" value="1"/>
</dbReference>
<evidence type="ECO:0000256" key="2">
    <source>
        <dbReference type="ARBA" id="ARBA00010991"/>
    </source>
</evidence>
<dbReference type="PRINTS" id="PR01246">
    <property type="entry name" value="RAD1REPAIR"/>
</dbReference>
<evidence type="ECO:0000313" key="6">
    <source>
        <dbReference type="EMBL" id="VDD75862.1"/>
    </source>
</evidence>
<evidence type="ECO:0000256" key="5">
    <source>
        <dbReference type="ARBA" id="ARBA00023242"/>
    </source>
</evidence>